<evidence type="ECO:0000313" key="2">
    <source>
        <dbReference type="EMBL" id="PVI01558.1"/>
    </source>
</evidence>
<name>A0A2V1DTD3_9PLEO</name>
<dbReference type="Pfam" id="PF12937">
    <property type="entry name" value="F-box-like"/>
    <property type="match status" value="1"/>
</dbReference>
<dbReference type="OrthoDB" id="10550736at2759"/>
<evidence type="ECO:0000313" key="3">
    <source>
        <dbReference type="Proteomes" id="UP000244855"/>
    </source>
</evidence>
<gene>
    <name evidence="2" type="ORF">DM02DRAFT_654437</name>
</gene>
<dbReference type="EMBL" id="KZ805356">
    <property type="protein sequence ID" value="PVI01558.1"/>
    <property type="molecule type" value="Genomic_DNA"/>
</dbReference>
<evidence type="ECO:0000259" key="1">
    <source>
        <dbReference type="Pfam" id="PF12937"/>
    </source>
</evidence>
<feature type="domain" description="F-box" evidence="1">
    <location>
        <begin position="5"/>
        <end position="55"/>
    </location>
</feature>
<proteinExistence type="predicted"/>
<organism evidence="2 3">
    <name type="scientific">Periconia macrospinosa</name>
    <dbReference type="NCBI Taxonomy" id="97972"/>
    <lineage>
        <taxon>Eukaryota</taxon>
        <taxon>Fungi</taxon>
        <taxon>Dikarya</taxon>
        <taxon>Ascomycota</taxon>
        <taxon>Pezizomycotina</taxon>
        <taxon>Dothideomycetes</taxon>
        <taxon>Pleosporomycetidae</taxon>
        <taxon>Pleosporales</taxon>
        <taxon>Massarineae</taxon>
        <taxon>Periconiaceae</taxon>
        <taxon>Periconia</taxon>
    </lineage>
</organism>
<protein>
    <recommendedName>
        <fullName evidence="1">F-box domain-containing protein</fullName>
    </recommendedName>
</protein>
<sequence>MANIYSLPDEILVRVAKAVRYKNASTQHEMADLLALAQVSRRFAKIARDVLYQSPKIHIGAVGRQSPLLAFLQNFLRDPSLISKTKSLDVCVGVNSLKRYPPSHRLAARSSQLDQETLTRLSEVQLENGAPWWLYSILTSFGEDTTWLGLILAFQPPLKTLTLRISSDRMCATQDIYDQYLDNLFLDLFYKPPAPQGKITWRSKRPGCLEETQTVIIAGEDICAAGARDDDEYQPNWNAALQQQMPHHPQLNRVTVWEVDMEKKTLLSYSRTSGDFFSQQKFLSRTLNLAVQNGQSFYGRNGKKQNRKTCRSFQHLVSKIPTGWYRVLIIRVDPKENGDELPVWLPKIERARTIGQFSQLKVLVVPQDFLFKRYPKPGVLKFRPIHRFLWPGRILKLTITYATENIAIWLDALANTLEGKEFQLKEISLWVDGEVRDSFPLGWVSGIAIWSRLNILGIQVSFRNLRGLSDYDFKADARRLVPSFD</sequence>
<reference evidence="2 3" key="1">
    <citation type="journal article" date="2018" name="Sci. Rep.">
        <title>Comparative genomics provides insights into the lifestyle and reveals functional heterogeneity of dark septate endophytic fungi.</title>
        <authorList>
            <person name="Knapp D.G."/>
            <person name="Nemeth J.B."/>
            <person name="Barry K."/>
            <person name="Hainaut M."/>
            <person name="Henrissat B."/>
            <person name="Johnson J."/>
            <person name="Kuo A."/>
            <person name="Lim J.H.P."/>
            <person name="Lipzen A."/>
            <person name="Nolan M."/>
            <person name="Ohm R.A."/>
            <person name="Tamas L."/>
            <person name="Grigoriev I.V."/>
            <person name="Spatafora J.W."/>
            <person name="Nagy L.G."/>
            <person name="Kovacs G.M."/>
        </authorList>
    </citation>
    <scope>NUCLEOTIDE SEQUENCE [LARGE SCALE GENOMIC DNA]</scope>
    <source>
        <strain evidence="2 3">DSE2036</strain>
    </source>
</reference>
<dbReference type="Proteomes" id="UP000244855">
    <property type="component" value="Unassembled WGS sequence"/>
</dbReference>
<accession>A0A2V1DTD3</accession>
<dbReference type="InterPro" id="IPR001810">
    <property type="entry name" value="F-box_dom"/>
</dbReference>
<keyword evidence="3" id="KW-1185">Reference proteome</keyword>
<dbReference type="AlphaFoldDB" id="A0A2V1DTD3"/>